<keyword evidence="5" id="KW-1185">Reference proteome</keyword>
<protein>
    <recommendedName>
        <fullName evidence="3">Smr domain-containing protein</fullName>
    </recommendedName>
</protein>
<dbReference type="InterPro" id="IPR036063">
    <property type="entry name" value="Smr_dom_sf"/>
</dbReference>
<dbReference type="PROSITE" id="PS50828">
    <property type="entry name" value="SMR"/>
    <property type="match status" value="1"/>
</dbReference>
<gene>
    <name evidence="4" type="ORF">FGO68_gene10504</name>
</gene>
<evidence type="ECO:0000256" key="2">
    <source>
        <dbReference type="SAM" id="MobiDB-lite"/>
    </source>
</evidence>
<dbReference type="GO" id="GO:0003676">
    <property type="term" value="F:nucleic acid binding"/>
    <property type="evidence" value="ECO:0007669"/>
    <property type="project" value="InterPro"/>
</dbReference>
<feature type="domain" description="Smr" evidence="3">
    <location>
        <begin position="502"/>
        <end position="552"/>
    </location>
</feature>
<evidence type="ECO:0000256" key="1">
    <source>
        <dbReference type="SAM" id="Coils"/>
    </source>
</evidence>
<dbReference type="CDD" id="cd00590">
    <property type="entry name" value="RRM_SF"/>
    <property type="match status" value="1"/>
</dbReference>
<name>A0A8J8NRG5_HALGN</name>
<feature type="compositionally biased region" description="Low complexity" evidence="2">
    <location>
        <begin position="278"/>
        <end position="287"/>
    </location>
</feature>
<evidence type="ECO:0000313" key="4">
    <source>
        <dbReference type="EMBL" id="TNV80168.1"/>
    </source>
</evidence>
<feature type="coiled-coil region" evidence="1">
    <location>
        <begin position="414"/>
        <end position="441"/>
    </location>
</feature>
<dbReference type="InterPro" id="IPR002625">
    <property type="entry name" value="Smr_dom"/>
</dbReference>
<dbReference type="Gene3D" id="3.30.1370.110">
    <property type="match status" value="1"/>
</dbReference>
<dbReference type="InterPro" id="IPR035979">
    <property type="entry name" value="RBD_domain_sf"/>
</dbReference>
<proteinExistence type="predicted"/>
<dbReference type="AlphaFoldDB" id="A0A8J8NRG5"/>
<feature type="region of interest" description="Disordered" evidence="2">
    <location>
        <begin position="278"/>
        <end position="334"/>
    </location>
</feature>
<organism evidence="4 5">
    <name type="scientific">Halteria grandinella</name>
    <dbReference type="NCBI Taxonomy" id="5974"/>
    <lineage>
        <taxon>Eukaryota</taxon>
        <taxon>Sar</taxon>
        <taxon>Alveolata</taxon>
        <taxon>Ciliophora</taxon>
        <taxon>Intramacronucleata</taxon>
        <taxon>Spirotrichea</taxon>
        <taxon>Stichotrichia</taxon>
        <taxon>Sporadotrichida</taxon>
        <taxon>Halteriidae</taxon>
        <taxon>Halteria</taxon>
    </lineage>
</organism>
<sequence length="553" mass="64024">MEESKHVAEVYFCGVPTDLQMGLSIYSVQSFLTDHKLKSVTSIQFDSKPSQSSTFEMPKYIGTGKIDFQSEEEARCLIQNVQKMIVVGVDMPIIGIKFNNIHCTDDSVEDSRTLYFKNLSPQTPFKELFNIIESIAKPIRFQRKYLGFSGAILTQASALFTSKADADQVLACLHDLVMDGYPLNVEPLLNQKVIPHPEQIKQAPLEQMQGVEQNQVFNYQEQIIQQQSQLMQQKVPIYQGIDLLRDAPKVHLPQSYAPQNYFSQNHNVQHIENPIQSAPQPQISQHPGNEKPRDKSAGRPLAEEQKMPQMPHQKNQPYPKSHKAKANKPLQDGQAYQQAAVSFPNQHLHFDYPQGDKDQFWDPKTISMFVFEGWVKQDQNQIQAAIAVQQQYVQKKYSLKEVTHKIEQMTEEERVSQSEQLHEMIMEMEKLRKELRDLLASQTAFDMMNKDKELLSYQIDFHGGLRKIDAEEVFNEQYYNILGKLRSGVIEGNTKFPRQHIIKVITGYGHHHKEDDPNKKGRLKQHFVEYFRRNMFDFAYSQDNGVFLIRVKY</sequence>
<dbReference type="EMBL" id="RRYP01007885">
    <property type="protein sequence ID" value="TNV80168.1"/>
    <property type="molecule type" value="Genomic_DNA"/>
</dbReference>
<reference evidence="4" key="1">
    <citation type="submission" date="2019-06" db="EMBL/GenBank/DDBJ databases">
        <authorList>
            <person name="Zheng W."/>
        </authorList>
    </citation>
    <scope>NUCLEOTIDE SEQUENCE</scope>
    <source>
        <strain evidence="4">QDHG01</strain>
    </source>
</reference>
<dbReference type="Proteomes" id="UP000785679">
    <property type="component" value="Unassembled WGS sequence"/>
</dbReference>
<accession>A0A8J8NRG5</accession>
<dbReference type="SUPFAM" id="SSF54928">
    <property type="entry name" value="RNA-binding domain, RBD"/>
    <property type="match status" value="1"/>
</dbReference>
<evidence type="ECO:0000259" key="3">
    <source>
        <dbReference type="PROSITE" id="PS50828"/>
    </source>
</evidence>
<evidence type="ECO:0000313" key="5">
    <source>
        <dbReference type="Proteomes" id="UP000785679"/>
    </source>
</evidence>
<comment type="caution">
    <text evidence="4">The sequence shown here is derived from an EMBL/GenBank/DDBJ whole genome shotgun (WGS) entry which is preliminary data.</text>
</comment>
<feature type="compositionally biased region" description="Basic and acidic residues" evidence="2">
    <location>
        <begin position="288"/>
        <end position="306"/>
    </location>
</feature>
<keyword evidence="1" id="KW-0175">Coiled coil</keyword>